<dbReference type="Proteomes" id="UP001560573">
    <property type="component" value="Unassembled WGS sequence"/>
</dbReference>
<comment type="similarity">
    <text evidence="1 4">Belongs to the glutathione peroxidase family.</text>
</comment>
<proteinExistence type="inferred from homology"/>
<sequence>MTFKQKLLRLFYPLLMRLSASRRRILENTGRQIPVISFHSLQTLANNGRSFAFDQLKGRKVLLVNTASDCGYTAQYAELEQLNRQFNNILEIIAFPTNDFKEQEKGTDEEIERFCKMNYGITFPIMKKSSVLKGAGQNEIFEWLTNKDKNGWNDKDPSWNFSKYLVNEEGILTHYFEPAVSPMDEEVKKAIKQ</sequence>
<accession>A0ABV3ZNS4</accession>
<evidence type="ECO:0000256" key="1">
    <source>
        <dbReference type="ARBA" id="ARBA00006926"/>
    </source>
</evidence>
<evidence type="ECO:0000256" key="3">
    <source>
        <dbReference type="ARBA" id="ARBA00023002"/>
    </source>
</evidence>
<dbReference type="EMBL" id="JAULBC010000010">
    <property type="protein sequence ID" value="MEX6690781.1"/>
    <property type="molecule type" value="Genomic_DNA"/>
</dbReference>
<dbReference type="PRINTS" id="PR01011">
    <property type="entry name" value="GLUTPROXDASE"/>
</dbReference>
<dbReference type="RefSeq" id="WP_369332196.1">
    <property type="nucleotide sequence ID" value="NZ_JAULBC010000010.1"/>
</dbReference>
<keyword evidence="2 4" id="KW-0575">Peroxidase</keyword>
<comment type="caution">
    <text evidence="5">The sequence shown here is derived from an EMBL/GenBank/DDBJ whole genome shotgun (WGS) entry which is preliminary data.</text>
</comment>
<evidence type="ECO:0000313" key="6">
    <source>
        <dbReference type="Proteomes" id="UP001560573"/>
    </source>
</evidence>
<protein>
    <recommendedName>
        <fullName evidence="4">Glutathione peroxidase</fullName>
    </recommendedName>
</protein>
<dbReference type="InterPro" id="IPR036249">
    <property type="entry name" value="Thioredoxin-like_sf"/>
</dbReference>
<dbReference type="CDD" id="cd00340">
    <property type="entry name" value="GSH_Peroxidase"/>
    <property type="match status" value="1"/>
</dbReference>
<dbReference type="PIRSF" id="PIRSF000303">
    <property type="entry name" value="Glutathion_perox"/>
    <property type="match status" value="1"/>
</dbReference>
<dbReference type="Gene3D" id="3.40.30.10">
    <property type="entry name" value="Glutaredoxin"/>
    <property type="match status" value="1"/>
</dbReference>
<dbReference type="PANTHER" id="PTHR11592:SF78">
    <property type="entry name" value="GLUTATHIONE PEROXIDASE"/>
    <property type="match status" value="1"/>
</dbReference>
<dbReference type="Pfam" id="PF00255">
    <property type="entry name" value="GSHPx"/>
    <property type="match status" value="1"/>
</dbReference>
<keyword evidence="6" id="KW-1185">Reference proteome</keyword>
<dbReference type="PROSITE" id="PS00460">
    <property type="entry name" value="GLUTATHIONE_PEROXID_1"/>
    <property type="match status" value="1"/>
</dbReference>
<dbReference type="InterPro" id="IPR029759">
    <property type="entry name" value="GPX_AS"/>
</dbReference>
<gene>
    <name evidence="5" type="ORF">QTN47_24955</name>
</gene>
<evidence type="ECO:0000313" key="5">
    <source>
        <dbReference type="EMBL" id="MEX6690781.1"/>
    </source>
</evidence>
<dbReference type="PROSITE" id="PS51355">
    <property type="entry name" value="GLUTATHIONE_PEROXID_3"/>
    <property type="match status" value="1"/>
</dbReference>
<dbReference type="GO" id="GO:0004601">
    <property type="term" value="F:peroxidase activity"/>
    <property type="evidence" value="ECO:0007669"/>
    <property type="project" value="UniProtKB-KW"/>
</dbReference>
<keyword evidence="3 4" id="KW-0560">Oxidoreductase</keyword>
<evidence type="ECO:0000256" key="2">
    <source>
        <dbReference type="ARBA" id="ARBA00022559"/>
    </source>
</evidence>
<dbReference type="PANTHER" id="PTHR11592">
    <property type="entry name" value="GLUTATHIONE PEROXIDASE"/>
    <property type="match status" value="1"/>
</dbReference>
<evidence type="ECO:0000256" key="4">
    <source>
        <dbReference type="RuleBase" id="RU000499"/>
    </source>
</evidence>
<dbReference type="SUPFAM" id="SSF52833">
    <property type="entry name" value="Thioredoxin-like"/>
    <property type="match status" value="1"/>
</dbReference>
<reference evidence="5 6" key="1">
    <citation type="submission" date="2023-07" db="EMBL/GenBank/DDBJ databases">
        <authorList>
            <person name="Lian W.-H."/>
        </authorList>
    </citation>
    <scope>NUCLEOTIDE SEQUENCE [LARGE SCALE GENOMIC DNA]</scope>
    <source>
        <strain evidence="5 6">SYSU DXS3180</strain>
    </source>
</reference>
<organism evidence="5 6">
    <name type="scientific">Danxiaibacter flavus</name>
    <dbReference type="NCBI Taxonomy" id="3049108"/>
    <lineage>
        <taxon>Bacteria</taxon>
        <taxon>Pseudomonadati</taxon>
        <taxon>Bacteroidota</taxon>
        <taxon>Chitinophagia</taxon>
        <taxon>Chitinophagales</taxon>
        <taxon>Chitinophagaceae</taxon>
        <taxon>Danxiaibacter</taxon>
    </lineage>
</organism>
<dbReference type="InterPro" id="IPR000889">
    <property type="entry name" value="Glutathione_peroxidase"/>
</dbReference>
<name>A0ABV3ZNS4_9BACT</name>